<feature type="region of interest" description="Disordered" evidence="1">
    <location>
        <begin position="495"/>
        <end position="545"/>
    </location>
</feature>
<keyword evidence="3" id="KW-1185">Reference proteome</keyword>
<organism evidence="2 3">
    <name type="scientific">Mycena citricolor</name>
    <dbReference type="NCBI Taxonomy" id="2018698"/>
    <lineage>
        <taxon>Eukaryota</taxon>
        <taxon>Fungi</taxon>
        <taxon>Dikarya</taxon>
        <taxon>Basidiomycota</taxon>
        <taxon>Agaricomycotina</taxon>
        <taxon>Agaricomycetes</taxon>
        <taxon>Agaricomycetidae</taxon>
        <taxon>Agaricales</taxon>
        <taxon>Marasmiineae</taxon>
        <taxon>Mycenaceae</taxon>
        <taxon>Mycena</taxon>
    </lineage>
</organism>
<dbReference type="AlphaFoldDB" id="A0AAD2HD66"/>
<gene>
    <name evidence="2" type="ORF">MYCIT1_LOCUS19070</name>
</gene>
<reference evidence="2" key="1">
    <citation type="submission" date="2023-11" db="EMBL/GenBank/DDBJ databases">
        <authorList>
            <person name="De Vega J J."/>
            <person name="De Vega J J."/>
        </authorList>
    </citation>
    <scope>NUCLEOTIDE SEQUENCE</scope>
</reference>
<protein>
    <submittedName>
        <fullName evidence="2">Uncharacterized protein</fullName>
    </submittedName>
</protein>
<name>A0AAD2HD66_9AGAR</name>
<dbReference type="Proteomes" id="UP001295794">
    <property type="component" value="Unassembled WGS sequence"/>
</dbReference>
<evidence type="ECO:0000313" key="3">
    <source>
        <dbReference type="Proteomes" id="UP001295794"/>
    </source>
</evidence>
<dbReference type="EMBL" id="CAVNYO010000191">
    <property type="protein sequence ID" value="CAK5273000.1"/>
    <property type="molecule type" value="Genomic_DNA"/>
</dbReference>
<accession>A0AAD2HD66</accession>
<evidence type="ECO:0000313" key="2">
    <source>
        <dbReference type="EMBL" id="CAK5273000.1"/>
    </source>
</evidence>
<evidence type="ECO:0000256" key="1">
    <source>
        <dbReference type="SAM" id="MobiDB-lite"/>
    </source>
</evidence>
<sequence length="545" mass="59902">MNHLPEETSDLIHRRLLSIGALPIHQFASFGLKNISTSQPDGQPARRHDSDSNLLVLTTACLRQFGKSHDVLKTEFLQHSGSFHPSPSYSGCFRSELTANSAVDRQCVLTIQLPGGPSRSYKSEPFPDSEDAVEGAADSAIKDGALDFILFGENEILKLKSNTDEGLEHGSTASSDELEAVETLEECWRIWRGDASHLLWFRFDEVSVPGLCGCALKIELTPHCYRVYSSQLDYADLQSAKTHCARNAIANGALHFIQHGDGQIEPRSCPMSLPASLQSGSRWNLQNFFESFARPSAEEFSSKIAGMIDGQGLLSKLASRCGSNALCTYYRLQSGQLYGALIRLTRAAKSWSYLLEPRCPTYKEARAAVALLALSQGLGNVLREFRSGSPAAVTAVPEAARSFVSKTAYAFLSKYTSVRSARVAYQYQFDDCDRRHGCTLSVTLEPHETDTRQYVAPPLYGSRQDAKVAVVYLAFEQGVADFMICRGQVPPGHQPCFDLTNGPPSMPSSKKHKMADGPSQPPPPSKKQKSKEHQESELEEGEVLE</sequence>
<proteinExistence type="predicted"/>
<comment type="caution">
    <text evidence="2">The sequence shown here is derived from an EMBL/GenBank/DDBJ whole genome shotgun (WGS) entry which is preliminary data.</text>
</comment>